<name>A0A2N2E1B6_9BACT</name>
<dbReference type="PANTHER" id="PTHR43830:SF3">
    <property type="entry name" value="PROTEIN PSP1"/>
    <property type="match status" value="1"/>
</dbReference>
<feature type="compositionally biased region" description="Basic and acidic residues" evidence="1">
    <location>
        <begin position="252"/>
        <end position="278"/>
    </location>
</feature>
<dbReference type="InterPro" id="IPR007557">
    <property type="entry name" value="PSP1_C"/>
</dbReference>
<dbReference type="AlphaFoldDB" id="A0A2N2E1B6"/>
<proteinExistence type="predicted"/>
<evidence type="ECO:0000313" key="3">
    <source>
        <dbReference type="EMBL" id="PKM88513.1"/>
    </source>
</evidence>
<comment type="caution">
    <text evidence="3">The sequence shown here is derived from an EMBL/GenBank/DDBJ whole genome shotgun (WGS) entry which is preliminary data.</text>
</comment>
<gene>
    <name evidence="3" type="ORF">CVU83_01595</name>
</gene>
<dbReference type="InterPro" id="IPR047767">
    <property type="entry name" value="PSP1-like"/>
</dbReference>
<organism evidence="3 4">
    <name type="scientific">Candidatus Falkowbacteria bacterium HGW-Falkowbacteria-2</name>
    <dbReference type="NCBI Taxonomy" id="2013769"/>
    <lineage>
        <taxon>Bacteria</taxon>
        <taxon>Candidatus Falkowiibacteriota</taxon>
    </lineage>
</organism>
<dbReference type="Proteomes" id="UP000233325">
    <property type="component" value="Unassembled WGS sequence"/>
</dbReference>
<protein>
    <submittedName>
        <fullName evidence="3">Stage 0 sporulation protein</fullName>
    </submittedName>
</protein>
<reference evidence="3 4" key="1">
    <citation type="journal article" date="2017" name="ISME J.">
        <title>Potential for microbial H2 and metal transformations associated with novel bacteria and archaea in deep terrestrial subsurface sediments.</title>
        <authorList>
            <person name="Hernsdorf A.W."/>
            <person name="Amano Y."/>
            <person name="Miyakawa K."/>
            <person name="Ise K."/>
            <person name="Suzuki Y."/>
            <person name="Anantharaman K."/>
            <person name="Probst A."/>
            <person name="Burstein D."/>
            <person name="Thomas B.C."/>
            <person name="Banfield J.F."/>
        </authorList>
    </citation>
    <scope>NUCLEOTIDE SEQUENCE [LARGE SCALE GENOMIC DNA]</scope>
    <source>
        <strain evidence="3">HGW-Falkowbacteria-2</strain>
    </source>
</reference>
<dbReference type="GO" id="GO:0005737">
    <property type="term" value="C:cytoplasm"/>
    <property type="evidence" value="ECO:0007669"/>
    <property type="project" value="TreeGrafter"/>
</dbReference>
<evidence type="ECO:0000259" key="2">
    <source>
        <dbReference type="PROSITE" id="PS51411"/>
    </source>
</evidence>
<dbReference type="EMBL" id="PHAH01000016">
    <property type="protein sequence ID" value="PKM88513.1"/>
    <property type="molecule type" value="Genomic_DNA"/>
</dbReference>
<evidence type="ECO:0000313" key="4">
    <source>
        <dbReference type="Proteomes" id="UP000233325"/>
    </source>
</evidence>
<dbReference type="Pfam" id="PF04468">
    <property type="entry name" value="PSP1"/>
    <property type="match status" value="1"/>
</dbReference>
<dbReference type="PROSITE" id="PS51411">
    <property type="entry name" value="PSP1_C"/>
    <property type="match status" value="1"/>
</dbReference>
<feature type="region of interest" description="Disordered" evidence="1">
    <location>
        <begin position="252"/>
        <end position="284"/>
    </location>
</feature>
<dbReference type="PANTHER" id="PTHR43830">
    <property type="entry name" value="PROTEIN PSP1"/>
    <property type="match status" value="1"/>
</dbReference>
<feature type="domain" description="PSP1 C-terminal" evidence="2">
    <location>
        <begin position="58"/>
        <end position="142"/>
    </location>
</feature>
<sequence>MKIVQVQFSLWDKVYSFSLPDEVKAGVGDFVIVETELGRELGKLVGFSTSSPEEHELKPVIRLATVEDASSVFNEERRERAMAICQELIERHGRQMKLIDARFSYAGNRLTFAFVAEGRVDFRDLVKDLNAAFNLNIRLLQIGSRDEARCTGDCGPCGLHLCCRSFVHDFSSITSEMAEAQQVVHRGSDRISGMCGRLMCCLSFEYEGYKHLATELPPLGTRIKVEGRTGVVVGHHLLKQTLDVRFSSENEGERDFTIQVDPKKQLDNNKSPRPERPRRPGRRR</sequence>
<evidence type="ECO:0000256" key="1">
    <source>
        <dbReference type="SAM" id="MobiDB-lite"/>
    </source>
</evidence>
<accession>A0A2N2E1B6</accession>
<dbReference type="NCBIfam" id="NF041131">
    <property type="entry name" value="RicT_YaaT_fam"/>
    <property type="match status" value="1"/>
</dbReference>